<evidence type="ECO:0000313" key="1">
    <source>
        <dbReference type="EMBL" id="KAK0452805.1"/>
    </source>
</evidence>
<organism evidence="1 2">
    <name type="scientific">Armillaria tabescens</name>
    <name type="common">Ringless honey mushroom</name>
    <name type="synonym">Agaricus tabescens</name>
    <dbReference type="NCBI Taxonomy" id="1929756"/>
    <lineage>
        <taxon>Eukaryota</taxon>
        <taxon>Fungi</taxon>
        <taxon>Dikarya</taxon>
        <taxon>Basidiomycota</taxon>
        <taxon>Agaricomycotina</taxon>
        <taxon>Agaricomycetes</taxon>
        <taxon>Agaricomycetidae</taxon>
        <taxon>Agaricales</taxon>
        <taxon>Marasmiineae</taxon>
        <taxon>Physalacriaceae</taxon>
        <taxon>Desarmillaria</taxon>
    </lineage>
</organism>
<proteinExistence type="predicted"/>
<dbReference type="EMBL" id="JAUEPS010000030">
    <property type="protein sequence ID" value="KAK0452805.1"/>
    <property type="molecule type" value="Genomic_DNA"/>
</dbReference>
<comment type="caution">
    <text evidence="1">The sequence shown here is derived from an EMBL/GenBank/DDBJ whole genome shotgun (WGS) entry which is preliminary data.</text>
</comment>
<dbReference type="Proteomes" id="UP001175211">
    <property type="component" value="Unassembled WGS sequence"/>
</dbReference>
<evidence type="ECO:0008006" key="3">
    <source>
        <dbReference type="Google" id="ProtNLM"/>
    </source>
</evidence>
<protein>
    <recommendedName>
        <fullName evidence="3">Helitron helicase-like domain-containing protein</fullName>
    </recommendedName>
</protein>
<gene>
    <name evidence="1" type="ORF">EV420DRAFT_1273617</name>
</gene>
<name>A0AA39K3K4_ARMTA</name>
<accession>A0AA39K3K4</accession>
<reference evidence="1" key="1">
    <citation type="submission" date="2023-06" db="EMBL/GenBank/DDBJ databases">
        <authorList>
            <consortium name="Lawrence Berkeley National Laboratory"/>
            <person name="Ahrendt S."/>
            <person name="Sahu N."/>
            <person name="Indic B."/>
            <person name="Wong-Bajracharya J."/>
            <person name="Merenyi Z."/>
            <person name="Ke H.-M."/>
            <person name="Monk M."/>
            <person name="Kocsube S."/>
            <person name="Drula E."/>
            <person name="Lipzen A."/>
            <person name="Balint B."/>
            <person name="Henrissat B."/>
            <person name="Andreopoulos B."/>
            <person name="Martin F.M."/>
            <person name="Harder C.B."/>
            <person name="Rigling D."/>
            <person name="Ford K.L."/>
            <person name="Foster G.D."/>
            <person name="Pangilinan J."/>
            <person name="Papanicolaou A."/>
            <person name="Barry K."/>
            <person name="LaButti K."/>
            <person name="Viragh M."/>
            <person name="Koriabine M."/>
            <person name="Yan M."/>
            <person name="Riley R."/>
            <person name="Champramary S."/>
            <person name="Plett K.L."/>
            <person name="Tsai I.J."/>
            <person name="Slot J."/>
            <person name="Sipos G."/>
            <person name="Plett J."/>
            <person name="Nagy L.G."/>
            <person name="Grigoriev I.V."/>
        </authorList>
    </citation>
    <scope>NUCLEOTIDE SEQUENCE</scope>
    <source>
        <strain evidence="1">CCBAS 213</strain>
    </source>
</reference>
<dbReference type="RefSeq" id="XP_060328141.1">
    <property type="nucleotide sequence ID" value="XM_060467775.1"/>
</dbReference>
<feature type="non-terminal residue" evidence="1">
    <location>
        <position position="123"/>
    </location>
</feature>
<dbReference type="GeneID" id="85351323"/>
<keyword evidence="2" id="KW-1185">Reference proteome</keyword>
<evidence type="ECO:0000313" key="2">
    <source>
        <dbReference type="Proteomes" id="UP001175211"/>
    </source>
</evidence>
<dbReference type="AlphaFoldDB" id="A0AA39K3K4"/>
<sequence>MVKQADSSFFLIESHVAFDSHHPEYHTHFQRIRTEEGRVIPVPLGPSIPRRDRSHLYERYCRLMLIFFKPWYSATDLRTKGETWSAAFKIFFNNNPRWQQHLDNMQILHECRDSRDNHFEHRR</sequence>